<dbReference type="EMBL" id="JACGCI010000032">
    <property type="protein sequence ID" value="KAF6754915.1"/>
    <property type="molecule type" value="Genomic_DNA"/>
</dbReference>
<gene>
    <name evidence="2" type="ORF">DFP72DRAFT_847895</name>
</gene>
<dbReference type="AlphaFoldDB" id="A0A8H6HXR3"/>
<evidence type="ECO:0000313" key="3">
    <source>
        <dbReference type="Proteomes" id="UP000521943"/>
    </source>
</evidence>
<dbReference type="PROSITE" id="PS51257">
    <property type="entry name" value="PROKAR_LIPOPROTEIN"/>
    <property type="match status" value="1"/>
</dbReference>
<protein>
    <submittedName>
        <fullName evidence="2">Uncharacterized protein</fullName>
    </submittedName>
</protein>
<feature type="region of interest" description="Disordered" evidence="1">
    <location>
        <begin position="514"/>
        <end position="544"/>
    </location>
</feature>
<feature type="compositionally biased region" description="Basic and acidic residues" evidence="1">
    <location>
        <begin position="532"/>
        <end position="544"/>
    </location>
</feature>
<feature type="compositionally biased region" description="Basic and acidic residues" evidence="1">
    <location>
        <begin position="514"/>
        <end position="523"/>
    </location>
</feature>
<keyword evidence="3" id="KW-1185">Reference proteome</keyword>
<sequence>MTYFERGDHRQSIPGPFPPHPCASAASCPTPSLPPSDMPNCEDRALKSCLRAPIVQARGLGYVGTSYDLATTPNFDSHKSQRAPGPTACKGHLSSTQDCGCIATERTRARRARKARCSDRAVDNSKPEGRTWVKDCCCRLRHSHTLAVDAAYHFQAIHSCSWVHRARQSPSLTDDNTANTNPLFYPSVSEISGSKAAKDEDALSTCTGGDREMVYAPSPTALPPRDGRGRGGRVSRAYGGRELVSGREGRVVYGYARETRSVPEVVVVLIKLAGIENYTVSHFTQDQTRRWPVGWSFSSLRLPDVRLLEDIIRPQTHALYTVQPSRTTPDRPIAYTPSTLMPEGGLASEGKYVGARARCSMWMGGGKGVRRAGDRLVIGKSGALGGEGKGIEGTARHHRRRRQARHRLAARINDRGVDGMCIAIRNCYNSFSGDGECTIFSTPYPTRGVALTCTSTLTTTAVYSDVAPMTMSREPKKEGGMDNGRDSERSLRGDGRRLSSLPVLHVVRTCSKDLGDVDNDETHPSTGPTTTRGKENEKSAENRGENAVCLKSKCLLLDRGRPGARLEPGGV</sequence>
<organism evidence="2 3">
    <name type="scientific">Ephemerocybe angulata</name>
    <dbReference type="NCBI Taxonomy" id="980116"/>
    <lineage>
        <taxon>Eukaryota</taxon>
        <taxon>Fungi</taxon>
        <taxon>Dikarya</taxon>
        <taxon>Basidiomycota</taxon>
        <taxon>Agaricomycotina</taxon>
        <taxon>Agaricomycetes</taxon>
        <taxon>Agaricomycetidae</taxon>
        <taxon>Agaricales</taxon>
        <taxon>Agaricineae</taxon>
        <taxon>Psathyrellaceae</taxon>
        <taxon>Ephemerocybe</taxon>
    </lineage>
</organism>
<feature type="region of interest" description="Disordered" evidence="1">
    <location>
        <begin position="469"/>
        <end position="498"/>
    </location>
</feature>
<dbReference type="Proteomes" id="UP000521943">
    <property type="component" value="Unassembled WGS sequence"/>
</dbReference>
<feature type="compositionally biased region" description="Basic and acidic residues" evidence="1">
    <location>
        <begin position="473"/>
        <end position="497"/>
    </location>
</feature>
<dbReference type="Gene3D" id="3.40.50.150">
    <property type="entry name" value="Vaccinia Virus protein VP39"/>
    <property type="match status" value="1"/>
</dbReference>
<evidence type="ECO:0000256" key="1">
    <source>
        <dbReference type="SAM" id="MobiDB-lite"/>
    </source>
</evidence>
<proteinExistence type="predicted"/>
<dbReference type="OrthoDB" id="514248at2759"/>
<reference evidence="2 3" key="1">
    <citation type="submission" date="2020-07" db="EMBL/GenBank/DDBJ databases">
        <title>Comparative genomics of pyrophilous fungi reveals a link between fire events and developmental genes.</title>
        <authorList>
            <consortium name="DOE Joint Genome Institute"/>
            <person name="Steindorff A.S."/>
            <person name="Carver A."/>
            <person name="Calhoun S."/>
            <person name="Stillman K."/>
            <person name="Liu H."/>
            <person name="Lipzen A."/>
            <person name="Pangilinan J."/>
            <person name="Labutti K."/>
            <person name="Bruns T.D."/>
            <person name="Grigoriev I.V."/>
        </authorList>
    </citation>
    <scope>NUCLEOTIDE SEQUENCE [LARGE SCALE GENOMIC DNA]</scope>
    <source>
        <strain evidence="2 3">CBS 144469</strain>
    </source>
</reference>
<accession>A0A8H6HXR3</accession>
<evidence type="ECO:0000313" key="2">
    <source>
        <dbReference type="EMBL" id="KAF6754915.1"/>
    </source>
</evidence>
<comment type="caution">
    <text evidence="2">The sequence shown here is derived from an EMBL/GenBank/DDBJ whole genome shotgun (WGS) entry which is preliminary data.</text>
</comment>
<dbReference type="InterPro" id="IPR029063">
    <property type="entry name" value="SAM-dependent_MTases_sf"/>
</dbReference>
<feature type="region of interest" description="Disordered" evidence="1">
    <location>
        <begin position="214"/>
        <end position="234"/>
    </location>
</feature>
<name>A0A8H6HXR3_9AGAR</name>